<organism evidence="2 3">
    <name type="scientific">Dysgonomonas macrotermitis</name>
    <dbReference type="NCBI Taxonomy" id="1346286"/>
    <lineage>
        <taxon>Bacteria</taxon>
        <taxon>Pseudomonadati</taxon>
        <taxon>Bacteroidota</taxon>
        <taxon>Bacteroidia</taxon>
        <taxon>Bacteroidales</taxon>
        <taxon>Dysgonomonadaceae</taxon>
        <taxon>Dysgonomonas</taxon>
    </lineage>
</organism>
<evidence type="ECO:0000259" key="1">
    <source>
        <dbReference type="PROSITE" id="PS51186"/>
    </source>
</evidence>
<dbReference type="AlphaFoldDB" id="A0A1M4ZV26"/>
<keyword evidence="3" id="KW-1185">Reference proteome</keyword>
<accession>A0A1M4ZV26</accession>
<name>A0A1M4ZV26_9BACT</name>
<evidence type="ECO:0000313" key="2">
    <source>
        <dbReference type="EMBL" id="SHF21677.1"/>
    </source>
</evidence>
<dbReference type="SUPFAM" id="SSF55729">
    <property type="entry name" value="Acyl-CoA N-acyltransferases (Nat)"/>
    <property type="match status" value="1"/>
</dbReference>
<dbReference type="PANTHER" id="PTHR43792">
    <property type="entry name" value="GNAT FAMILY, PUTATIVE (AFU_ORTHOLOGUE AFUA_3G00765)-RELATED-RELATED"/>
    <property type="match status" value="1"/>
</dbReference>
<dbReference type="PROSITE" id="PS51186">
    <property type="entry name" value="GNAT"/>
    <property type="match status" value="1"/>
</dbReference>
<gene>
    <name evidence="2" type="ORF">SAMN05444362_104196</name>
</gene>
<dbReference type="PANTHER" id="PTHR43792:SF13">
    <property type="entry name" value="ACETYLTRANSFERASE"/>
    <property type="match status" value="1"/>
</dbReference>
<dbReference type="Proteomes" id="UP000184480">
    <property type="component" value="Unassembled WGS sequence"/>
</dbReference>
<dbReference type="InterPro" id="IPR000182">
    <property type="entry name" value="GNAT_dom"/>
</dbReference>
<protein>
    <submittedName>
        <fullName evidence="2">Protein N-acetyltransferase, RimJ/RimL family</fullName>
    </submittedName>
</protein>
<dbReference type="CDD" id="cd04301">
    <property type="entry name" value="NAT_SF"/>
    <property type="match status" value="1"/>
</dbReference>
<dbReference type="RefSeq" id="WP_062181983.1">
    <property type="nucleotide sequence ID" value="NZ_BBXL01000015.1"/>
</dbReference>
<reference evidence="3" key="1">
    <citation type="submission" date="2016-11" db="EMBL/GenBank/DDBJ databases">
        <authorList>
            <person name="Varghese N."/>
            <person name="Submissions S."/>
        </authorList>
    </citation>
    <scope>NUCLEOTIDE SEQUENCE [LARGE SCALE GENOMIC DNA]</scope>
    <source>
        <strain evidence="3">DSM 27370</strain>
    </source>
</reference>
<feature type="domain" description="N-acetyltransferase" evidence="1">
    <location>
        <begin position="37"/>
        <end position="174"/>
    </location>
</feature>
<dbReference type="OrthoDB" id="9788916at2"/>
<dbReference type="Pfam" id="PF13302">
    <property type="entry name" value="Acetyltransf_3"/>
    <property type="match status" value="1"/>
</dbReference>
<sequence length="175" mass="20093">METVITDRLEIIKLTRDRLQKLLISLVAVETDLGLTLSGKELDEETQTAMEMLYNRALQDMDVSNLWSSSWQIVLKQENKIIGSVNFKNKPNEKGQVEIGYGIFEDFQNKGYMTEAVIGLCKWAFRQEGIKSVIAETYSDNLASQKVLKKSGMTTYAQDDKSIWWEIRNSQEDIK</sequence>
<dbReference type="InterPro" id="IPR051531">
    <property type="entry name" value="N-acetyltransferase"/>
</dbReference>
<dbReference type="InterPro" id="IPR016181">
    <property type="entry name" value="Acyl_CoA_acyltransferase"/>
</dbReference>
<dbReference type="GO" id="GO:0016747">
    <property type="term" value="F:acyltransferase activity, transferring groups other than amino-acyl groups"/>
    <property type="evidence" value="ECO:0007669"/>
    <property type="project" value="InterPro"/>
</dbReference>
<dbReference type="EMBL" id="FQUC01000004">
    <property type="protein sequence ID" value="SHF21677.1"/>
    <property type="molecule type" value="Genomic_DNA"/>
</dbReference>
<dbReference type="Gene3D" id="3.40.630.30">
    <property type="match status" value="1"/>
</dbReference>
<keyword evidence="2" id="KW-0808">Transferase</keyword>
<proteinExistence type="predicted"/>
<dbReference type="STRING" id="1346286.SAMN05444362_104196"/>
<evidence type="ECO:0000313" key="3">
    <source>
        <dbReference type="Proteomes" id="UP000184480"/>
    </source>
</evidence>